<dbReference type="InterPro" id="IPR003593">
    <property type="entry name" value="AAA+_ATPase"/>
</dbReference>
<dbReference type="GO" id="GO:0005524">
    <property type="term" value="F:ATP binding"/>
    <property type="evidence" value="ECO:0007669"/>
    <property type="project" value="UniProtKB-KW"/>
</dbReference>
<evidence type="ECO:0000259" key="9">
    <source>
        <dbReference type="PROSITE" id="PS50893"/>
    </source>
</evidence>
<keyword evidence="4" id="KW-0547">Nucleotide-binding</keyword>
<keyword evidence="2" id="KW-1003">Cell membrane</keyword>
<evidence type="ECO:0000256" key="3">
    <source>
        <dbReference type="ARBA" id="ARBA00022496"/>
    </source>
</evidence>
<proteinExistence type="predicted"/>
<name>A0A9X2EL38_9GAMM</name>
<dbReference type="RefSeq" id="WP_252465726.1">
    <property type="nucleotide sequence ID" value="NZ_JALBWM010000022.1"/>
</dbReference>
<dbReference type="SUPFAM" id="SSF52540">
    <property type="entry name" value="P-loop containing nucleoside triphosphate hydrolases"/>
    <property type="match status" value="1"/>
</dbReference>
<feature type="domain" description="ABC transporter" evidence="9">
    <location>
        <begin position="15"/>
        <end position="247"/>
    </location>
</feature>
<keyword evidence="3" id="KW-0410">Iron transport</keyword>
<evidence type="ECO:0000256" key="4">
    <source>
        <dbReference type="ARBA" id="ARBA00022741"/>
    </source>
</evidence>
<keyword evidence="11" id="KW-1185">Reference proteome</keyword>
<evidence type="ECO:0000256" key="1">
    <source>
        <dbReference type="ARBA" id="ARBA00022448"/>
    </source>
</evidence>
<evidence type="ECO:0000256" key="2">
    <source>
        <dbReference type="ARBA" id="ARBA00022475"/>
    </source>
</evidence>
<dbReference type="Pfam" id="PF00005">
    <property type="entry name" value="ABC_tran"/>
    <property type="match status" value="1"/>
</dbReference>
<gene>
    <name evidence="10" type="ORF">MO867_07600</name>
</gene>
<dbReference type="FunFam" id="3.40.50.300:FF:000425">
    <property type="entry name" value="Probable ABC transporter, ATP-binding subunit"/>
    <property type="match status" value="1"/>
</dbReference>
<dbReference type="InterPro" id="IPR015853">
    <property type="entry name" value="ABC_transpr_FbpC"/>
</dbReference>
<dbReference type="SMART" id="SM00382">
    <property type="entry name" value="AAA"/>
    <property type="match status" value="1"/>
</dbReference>
<dbReference type="GO" id="GO:0015408">
    <property type="term" value="F:ABC-type ferric iron transporter activity"/>
    <property type="evidence" value="ECO:0007669"/>
    <property type="project" value="InterPro"/>
</dbReference>
<dbReference type="Proteomes" id="UP001139028">
    <property type="component" value="Unassembled WGS sequence"/>
</dbReference>
<dbReference type="SUPFAM" id="SSF50331">
    <property type="entry name" value="MOP-like"/>
    <property type="match status" value="1"/>
</dbReference>
<keyword evidence="5 10" id="KW-0067">ATP-binding</keyword>
<evidence type="ECO:0000256" key="5">
    <source>
        <dbReference type="ARBA" id="ARBA00022840"/>
    </source>
</evidence>
<protein>
    <submittedName>
        <fullName evidence="10">ABC transporter ATP-binding protein</fullName>
    </submittedName>
</protein>
<dbReference type="EMBL" id="JALBWM010000022">
    <property type="protein sequence ID" value="MCO1334207.1"/>
    <property type="molecule type" value="Genomic_DNA"/>
</dbReference>
<dbReference type="InterPro" id="IPR013611">
    <property type="entry name" value="Transp-assoc_OB_typ2"/>
</dbReference>
<dbReference type="GO" id="GO:0015697">
    <property type="term" value="P:quaternary ammonium group transport"/>
    <property type="evidence" value="ECO:0007669"/>
    <property type="project" value="UniProtKB-ARBA"/>
</dbReference>
<dbReference type="InterPro" id="IPR050093">
    <property type="entry name" value="ABC_SmlMolc_Importer"/>
</dbReference>
<dbReference type="InterPro" id="IPR003439">
    <property type="entry name" value="ABC_transporter-like_ATP-bd"/>
</dbReference>
<organism evidence="10 11">
    <name type="scientific">Microbulbifer okhotskensis</name>
    <dbReference type="NCBI Taxonomy" id="2926617"/>
    <lineage>
        <taxon>Bacteria</taxon>
        <taxon>Pseudomonadati</taxon>
        <taxon>Pseudomonadota</taxon>
        <taxon>Gammaproteobacteria</taxon>
        <taxon>Cellvibrionales</taxon>
        <taxon>Microbulbiferaceae</taxon>
        <taxon>Microbulbifer</taxon>
    </lineage>
</organism>
<keyword evidence="6" id="KW-0408">Iron</keyword>
<dbReference type="AlphaFoldDB" id="A0A9X2EL38"/>
<dbReference type="PROSITE" id="PS50893">
    <property type="entry name" value="ABC_TRANSPORTER_2"/>
    <property type="match status" value="1"/>
</dbReference>
<evidence type="ECO:0000313" key="11">
    <source>
        <dbReference type="Proteomes" id="UP001139028"/>
    </source>
</evidence>
<evidence type="ECO:0000256" key="7">
    <source>
        <dbReference type="ARBA" id="ARBA00023065"/>
    </source>
</evidence>
<evidence type="ECO:0000313" key="10">
    <source>
        <dbReference type="EMBL" id="MCO1334207.1"/>
    </source>
</evidence>
<accession>A0A9X2EL38</accession>
<dbReference type="GO" id="GO:0016887">
    <property type="term" value="F:ATP hydrolysis activity"/>
    <property type="evidence" value="ECO:0007669"/>
    <property type="project" value="InterPro"/>
</dbReference>
<dbReference type="InterPro" id="IPR027417">
    <property type="entry name" value="P-loop_NTPase"/>
</dbReference>
<dbReference type="GO" id="GO:0043190">
    <property type="term" value="C:ATP-binding cassette (ABC) transporter complex"/>
    <property type="evidence" value="ECO:0007669"/>
    <property type="project" value="InterPro"/>
</dbReference>
<dbReference type="InterPro" id="IPR008995">
    <property type="entry name" value="Mo/tungstate-bd_C_term_dom"/>
</dbReference>
<evidence type="ECO:0000256" key="6">
    <source>
        <dbReference type="ARBA" id="ARBA00023004"/>
    </source>
</evidence>
<dbReference type="InterPro" id="IPR017871">
    <property type="entry name" value="ABC_transporter-like_CS"/>
</dbReference>
<dbReference type="Pfam" id="PF08402">
    <property type="entry name" value="TOBE_2"/>
    <property type="match status" value="1"/>
</dbReference>
<keyword evidence="8" id="KW-0472">Membrane</keyword>
<dbReference type="PANTHER" id="PTHR42781">
    <property type="entry name" value="SPERMIDINE/PUTRESCINE IMPORT ATP-BINDING PROTEIN POTA"/>
    <property type="match status" value="1"/>
</dbReference>
<dbReference type="CDD" id="cd03259">
    <property type="entry name" value="ABC_Carb_Solutes_like"/>
    <property type="match status" value="1"/>
</dbReference>
<sequence length="357" mass="38663">MLRKETTAKSVQPLLSVNNLQCCYGEQVVIESVSFALQAGEIACLLGPSGCGKTTLLHTIAGFQPVTAGDIQLSGEVISSPEIQIPAEQRKIGVVFQDYALFPHLTVEQNVAFGIKSLPKGERESRTLALLQLVRLQEFGQQYPHRLSGGQQQRVALARALAPRPKLLLLDEPFSNLDTELRRNLAAEVRHILREEKIPALIVTHDRNEAFIAGDKLGVLSQGQLQQWDNPQDTYQAPNNLAVARIVSEGNILSGTVMDNDLIKTPLGEVKLPTATCTTGDKLQLFVRSEDITAGEHPGAVIAQVVGKSFLGNQVNYRFLLAEGETIEATLNADIQAAPGDKLPLHLSSALVFGQAG</sequence>
<dbReference type="PANTHER" id="PTHR42781:SF4">
    <property type="entry name" value="SPERMIDINE_PUTRESCINE IMPORT ATP-BINDING PROTEIN POTA"/>
    <property type="match status" value="1"/>
</dbReference>
<keyword evidence="7" id="KW-0406">Ion transport</keyword>
<comment type="caution">
    <text evidence="10">The sequence shown here is derived from an EMBL/GenBank/DDBJ whole genome shotgun (WGS) entry which is preliminary data.</text>
</comment>
<keyword evidence="1" id="KW-0813">Transport</keyword>
<dbReference type="Gene3D" id="3.40.50.300">
    <property type="entry name" value="P-loop containing nucleotide triphosphate hydrolases"/>
    <property type="match status" value="1"/>
</dbReference>
<evidence type="ECO:0000256" key="8">
    <source>
        <dbReference type="ARBA" id="ARBA00023136"/>
    </source>
</evidence>
<reference evidence="10" key="1">
    <citation type="journal article" date="2022" name="Arch. Microbiol.">
        <title>Microbulbifer okhotskensis sp. nov., isolated from a deep bottom sediment of the Okhotsk Sea.</title>
        <authorList>
            <person name="Romanenko L."/>
            <person name="Kurilenko V."/>
            <person name="Otstavnykh N."/>
            <person name="Velansky P."/>
            <person name="Isaeva M."/>
            <person name="Mikhailov V."/>
        </authorList>
    </citation>
    <scope>NUCLEOTIDE SEQUENCE</scope>
    <source>
        <strain evidence="10">OS29</strain>
    </source>
</reference>
<dbReference type="PROSITE" id="PS00211">
    <property type="entry name" value="ABC_TRANSPORTER_1"/>
    <property type="match status" value="1"/>
</dbReference>